<dbReference type="GO" id="GO:0003677">
    <property type="term" value="F:DNA binding"/>
    <property type="evidence" value="ECO:0007669"/>
    <property type="project" value="UniProtKB-KW"/>
</dbReference>
<evidence type="ECO:0000313" key="10">
    <source>
        <dbReference type="EMBL" id="PAX60373.1"/>
    </source>
</evidence>
<evidence type="ECO:0000259" key="9">
    <source>
        <dbReference type="Pfam" id="PF01555"/>
    </source>
</evidence>
<dbReference type="RefSeq" id="WP_095720100.1">
    <property type="nucleotide sequence ID" value="NZ_NTFS01000012.1"/>
</dbReference>
<dbReference type="GO" id="GO:0032259">
    <property type="term" value="P:methylation"/>
    <property type="evidence" value="ECO:0007669"/>
    <property type="project" value="UniProtKB-KW"/>
</dbReference>
<dbReference type="InterPro" id="IPR029063">
    <property type="entry name" value="SAM-dependent_MTases_sf"/>
</dbReference>
<keyword evidence="11" id="KW-1185">Reference proteome</keyword>
<organism evidence="10 11">
    <name type="scientific">Brunnivagina elsteri CCALA 953</name>
    <dbReference type="NCBI Taxonomy" id="987040"/>
    <lineage>
        <taxon>Bacteria</taxon>
        <taxon>Bacillati</taxon>
        <taxon>Cyanobacteriota</taxon>
        <taxon>Cyanophyceae</taxon>
        <taxon>Nostocales</taxon>
        <taxon>Calotrichaceae</taxon>
        <taxon>Brunnivagina</taxon>
    </lineage>
</organism>
<evidence type="ECO:0000256" key="5">
    <source>
        <dbReference type="ARBA" id="ARBA00022691"/>
    </source>
</evidence>
<comment type="similarity">
    <text evidence="1">Belongs to the N(4)/N(6)-methyltransferase family. N(4) subfamily.</text>
</comment>
<evidence type="ECO:0000256" key="3">
    <source>
        <dbReference type="ARBA" id="ARBA00022603"/>
    </source>
</evidence>
<comment type="caution">
    <text evidence="10">The sequence shown here is derived from an EMBL/GenBank/DDBJ whole genome shotgun (WGS) entry which is preliminary data.</text>
</comment>
<sequence>MIDEATNKLSLSTAIGRWSALGPYYAMFPKEFAFHVVENYSKPGDAIIDPFAGRASSVYAAAAMERSGVGIEINPVGWLYGFVKLKPALKVHVIKRIKNIGNLANSIDKQQLEALPEFFHFCYSPNVLSYLLTARNELCWKTSIIDATLMSIILVHLHGRREQSLSNQMRQSKSMSPDYSINWWKKKQLTPPEIDPVEYLLQRVEWRYAKGIPNLRNGKVMLGDSTSLIDELKKKVSCNIQKPFNLLFTSPPYYKLTNYHYDQWLRLWMLGGPDTPIWISDKWQNRFESKTAYRELLEQVFNKCAEIMDSKAIVYVRTDAREFTKQTTLEVLREVFPKKSLREISQPYKKKTQTALFGDKSKKPGEIDIIMQP</sequence>
<name>A0A2A2TPL1_9CYAN</name>
<keyword evidence="5" id="KW-0949">S-adenosyl-L-methionine</keyword>
<keyword evidence="6" id="KW-0680">Restriction system</keyword>
<dbReference type="GO" id="GO:0015667">
    <property type="term" value="F:site-specific DNA-methyltransferase (cytosine-N4-specific) activity"/>
    <property type="evidence" value="ECO:0007669"/>
    <property type="project" value="UniProtKB-EC"/>
</dbReference>
<accession>A0A2A2TPL1</accession>
<gene>
    <name evidence="10" type="ORF">CK510_02055</name>
</gene>
<dbReference type="InterPro" id="IPR017985">
    <property type="entry name" value="MeTrfase_CN4_CS"/>
</dbReference>
<dbReference type="Pfam" id="PF01555">
    <property type="entry name" value="N6_N4_Mtase"/>
    <property type="match status" value="1"/>
</dbReference>
<dbReference type="OrthoDB" id="9800801at2"/>
<keyword evidence="7" id="KW-0238">DNA-binding</keyword>
<proteinExistence type="inferred from homology"/>
<keyword evidence="4" id="KW-0808">Transferase</keyword>
<comment type="catalytic activity">
    <reaction evidence="8">
        <text>a 2'-deoxycytidine in DNA + S-adenosyl-L-methionine = an N(4)-methyl-2'-deoxycytidine in DNA + S-adenosyl-L-homocysteine + H(+)</text>
        <dbReference type="Rhea" id="RHEA:16857"/>
        <dbReference type="Rhea" id="RHEA-COMP:11369"/>
        <dbReference type="Rhea" id="RHEA-COMP:13674"/>
        <dbReference type="ChEBI" id="CHEBI:15378"/>
        <dbReference type="ChEBI" id="CHEBI:57856"/>
        <dbReference type="ChEBI" id="CHEBI:59789"/>
        <dbReference type="ChEBI" id="CHEBI:85452"/>
        <dbReference type="ChEBI" id="CHEBI:137933"/>
        <dbReference type="EC" id="2.1.1.113"/>
    </reaction>
</comment>
<dbReference type="GO" id="GO:0009307">
    <property type="term" value="P:DNA restriction-modification system"/>
    <property type="evidence" value="ECO:0007669"/>
    <property type="project" value="UniProtKB-KW"/>
</dbReference>
<dbReference type="Proteomes" id="UP000218238">
    <property type="component" value="Unassembled WGS sequence"/>
</dbReference>
<protein>
    <recommendedName>
        <fullName evidence="2">site-specific DNA-methyltransferase (cytosine-N(4)-specific)</fullName>
        <ecNumber evidence="2">2.1.1.113</ecNumber>
    </recommendedName>
</protein>
<dbReference type="InterPro" id="IPR002941">
    <property type="entry name" value="DNA_methylase_N4/N6"/>
</dbReference>
<evidence type="ECO:0000256" key="1">
    <source>
        <dbReference type="ARBA" id="ARBA00010203"/>
    </source>
</evidence>
<dbReference type="EMBL" id="NTFS01000012">
    <property type="protein sequence ID" value="PAX60373.1"/>
    <property type="molecule type" value="Genomic_DNA"/>
</dbReference>
<dbReference type="SUPFAM" id="SSF53335">
    <property type="entry name" value="S-adenosyl-L-methionine-dependent methyltransferases"/>
    <property type="match status" value="2"/>
</dbReference>
<dbReference type="AlphaFoldDB" id="A0A2A2TPL1"/>
<evidence type="ECO:0000256" key="7">
    <source>
        <dbReference type="ARBA" id="ARBA00023125"/>
    </source>
</evidence>
<feature type="domain" description="DNA methylase N-4/N-6" evidence="9">
    <location>
        <begin position="22"/>
        <end position="75"/>
    </location>
</feature>
<dbReference type="EC" id="2.1.1.113" evidence="2"/>
<keyword evidence="3 10" id="KW-0489">Methyltransferase</keyword>
<evidence type="ECO:0000313" key="11">
    <source>
        <dbReference type="Proteomes" id="UP000218238"/>
    </source>
</evidence>
<reference evidence="10 11" key="1">
    <citation type="submission" date="2017-08" db="EMBL/GenBank/DDBJ databases">
        <title>Draft genome sequence of filamentous cyanobacterium Calothrix elsteri CCALA 953.</title>
        <authorList>
            <person name="Gagunashvili A.N."/>
            <person name="Elster J."/>
            <person name="Andresson O.S."/>
        </authorList>
    </citation>
    <scope>NUCLEOTIDE SEQUENCE [LARGE SCALE GENOMIC DNA]</scope>
    <source>
        <strain evidence="10 11">CCALA 953</strain>
    </source>
</reference>
<dbReference type="PROSITE" id="PS00093">
    <property type="entry name" value="N4_MTASE"/>
    <property type="match status" value="1"/>
</dbReference>
<evidence type="ECO:0000256" key="6">
    <source>
        <dbReference type="ARBA" id="ARBA00022747"/>
    </source>
</evidence>
<evidence type="ECO:0000256" key="8">
    <source>
        <dbReference type="ARBA" id="ARBA00049120"/>
    </source>
</evidence>
<evidence type="ECO:0000256" key="4">
    <source>
        <dbReference type="ARBA" id="ARBA00022679"/>
    </source>
</evidence>
<dbReference type="GO" id="GO:0008170">
    <property type="term" value="F:N-methyltransferase activity"/>
    <property type="evidence" value="ECO:0007669"/>
    <property type="project" value="InterPro"/>
</dbReference>
<dbReference type="Gene3D" id="3.40.50.150">
    <property type="entry name" value="Vaccinia Virus protein VP39"/>
    <property type="match status" value="2"/>
</dbReference>
<evidence type="ECO:0000256" key="2">
    <source>
        <dbReference type="ARBA" id="ARBA00012185"/>
    </source>
</evidence>